<feature type="transmembrane region" description="Helical" evidence="6">
    <location>
        <begin position="71"/>
        <end position="88"/>
    </location>
</feature>
<reference evidence="8" key="1">
    <citation type="submission" date="2018-02" db="EMBL/GenBank/DDBJ databases">
        <title>The complete genome of bacterial strain SGAirxxxx.</title>
        <authorList>
            <person name="Schuster S.C."/>
        </authorList>
    </citation>
    <scope>NUCLEOTIDE SEQUENCE [LARGE SCALE GENOMIC DNA]</scope>
    <source>
        <strain evidence="8">SGAir0734</strain>
    </source>
</reference>
<dbReference type="EMBL" id="CP027303">
    <property type="protein sequence ID" value="AWO76488.1"/>
    <property type="molecule type" value="Genomic_DNA"/>
</dbReference>
<dbReference type="Pfam" id="PF03706">
    <property type="entry name" value="LPG_synthase_TM"/>
    <property type="match status" value="1"/>
</dbReference>
<protein>
    <recommendedName>
        <fullName evidence="6">Phosphatidylglycerol lysyltransferase</fullName>
        <ecNumber evidence="6">2.3.2.3</ecNumber>
    </recommendedName>
    <alternativeName>
        <fullName evidence="6">Lysylphosphatidylglycerol synthase</fullName>
    </alternativeName>
</protein>
<feature type="transmembrane region" description="Helical" evidence="6">
    <location>
        <begin position="287"/>
        <end position="314"/>
    </location>
</feature>
<keyword evidence="5 6" id="KW-0472">Membrane</keyword>
<dbReference type="InterPro" id="IPR022791">
    <property type="entry name" value="L-PG_synthase/AglD"/>
</dbReference>
<organism evidence="7 8">
    <name type="scientific">Geobacillus thermoleovorans</name>
    <name type="common">Bacillus thermoleovorans</name>
    <dbReference type="NCBI Taxonomy" id="33941"/>
    <lineage>
        <taxon>Bacteria</taxon>
        <taxon>Bacillati</taxon>
        <taxon>Bacillota</taxon>
        <taxon>Bacilli</taxon>
        <taxon>Bacillales</taxon>
        <taxon>Anoxybacillaceae</taxon>
        <taxon>Geobacillus</taxon>
        <taxon>Geobacillus thermoleovorans group</taxon>
    </lineage>
</organism>
<evidence type="ECO:0000313" key="7">
    <source>
        <dbReference type="EMBL" id="AWO76488.1"/>
    </source>
</evidence>
<comment type="function">
    <text evidence="6">Catalyzes the transfer of a lysyl group from L-lysyl-tRNA(Lys) to membrane-bound phosphatidylglycerol (PG), which produces lysylphosphatidylglycerol (LPG), a major component of the bacterial membrane with a positive net charge. LPG synthesis contributes to bacterial virulence as it is involved in the resistance mechanism against cationic antimicrobial peptides (CAMP) produces by the host's immune system (defensins, cathelicidins) and by the competing microorganisms.</text>
</comment>
<comment type="similarity">
    <text evidence="6">Belongs to the LPG synthase family.</text>
</comment>
<keyword evidence="3 6" id="KW-0812">Transmembrane</keyword>
<dbReference type="GO" id="GO:0050071">
    <property type="term" value="F:phosphatidylglycerol lysyltransferase activity"/>
    <property type="evidence" value="ECO:0007669"/>
    <property type="project" value="UniProtKB-EC"/>
</dbReference>
<comment type="catalytic activity">
    <reaction evidence="6">
        <text>L-lysyl-tRNA(Lys) + a 1,2-diacyl-sn-glycero-3-phospho-(1'-sn-glycerol) = a 1,2-diacyl-sn-glycero-3-phospho-1'-(3'-O-L-lysyl)-sn-glycerol + tRNA(Lys)</text>
        <dbReference type="Rhea" id="RHEA:10668"/>
        <dbReference type="Rhea" id="RHEA-COMP:9696"/>
        <dbReference type="Rhea" id="RHEA-COMP:9697"/>
        <dbReference type="ChEBI" id="CHEBI:64716"/>
        <dbReference type="ChEBI" id="CHEBI:75792"/>
        <dbReference type="ChEBI" id="CHEBI:78442"/>
        <dbReference type="ChEBI" id="CHEBI:78529"/>
        <dbReference type="EC" id="2.3.2.3"/>
    </reaction>
</comment>
<dbReference type="GO" id="GO:0005886">
    <property type="term" value="C:plasma membrane"/>
    <property type="evidence" value="ECO:0007669"/>
    <property type="project" value="UniProtKB-SubCell"/>
</dbReference>
<keyword evidence="6" id="KW-0808">Transferase</keyword>
<evidence type="ECO:0000256" key="3">
    <source>
        <dbReference type="ARBA" id="ARBA00022692"/>
    </source>
</evidence>
<keyword evidence="6" id="KW-0443">Lipid metabolism</keyword>
<dbReference type="GO" id="GO:0046677">
    <property type="term" value="P:response to antibiotic"/>
    <property type="evidence" value="ECO:0007669"/>
    <property type="project" value="UniProtKB-KW"/>
</dbReference>
<keyword evidence="6" id="KW-0046">Antibiotic resistance</keyword>
<dbReference type="PANTHER" id="PTHR39087:SF2">
    <property type="entry name" value="UPF0104 MEMBRANE PROTEIN MJ1595"/>
    <property type="match status" value="1"/>
</dbReference>
<gene>
    <name evidence="6" type="primary">mprF</name>
    <name evidence="7" type="ORF">C1N76_12255</name>
</gene>
<feature type="transmembrane region" description="Helical" evidence="6">
    <location>
        <begin position="211"/>
        <end position="235"/>
    </location>
</feature>
<sequence>MVTSRRWRLPKGSPARWRGRANMSGKPAAKAALQAAGLALLFFSAWLTYRCFDGRQMLHHLSRLVSRPIEMAAAAFVYGLSFWLRAWAWKRYVGKPIAFSVYWRAVLLSLFVNHLAPVKIGDAVRMALLARQPGVSASEAIESVAVMRLLDMAVLGGLTVIGMYAYMHYIPHISLLAAAVAAGFVLTVIVFRRPLRLDRLWRRWRSVFHGWSGAAMVGAVTASWLCEAAVIGVIAKAVGIPLSFGQAVWANSATVSGQIAQIAPGGLGTYEAVMGFALTTVGAPWDVAYMAAVLTHAFKFLFSYAAGAAVLWFWRSDWQAVRSVWRKERERR</sequence>
<dbReference type="Proteomes" id="UP000246996">
    <property type="component" value="Chromosome"/>
</dbReference>
<dbReference type="GO" id="GO:0006629">
    <property type="term" value="P:lipid metabolic process"/>
    <property type="evidence" value="ECO:0007669"/>
    <property type="project" value="UniProtKB-KW"/>
</dbReference>
<evidence type="ECO:0000256" key="4">
    <source>
        <dbReference type="ARBA" id="ARBA00022989"/>
    </source>
</evidence>
<evidence type="ECO:0000256" key="5">
    <source>
        <dbReference type="ARBA" id="ARBA00023136"/>
    </source>
</evidence>
<proteinExistence type="inferred from homology"/>
<feature type="transmembrane region" description="Helical" evidence="6">
    <location>
        <begin position="173"/>
        <end position="191"/>
    </location>
</feature>
<comment type="subcellular location">
    <subcellularLocation>
        <location evidence="1 6">Cell membrane</location>
        <topology evidence="1 6">Multi-pass membrane protein</topology>
    </subcellularLocation>
</comment>
<name>A0A2Z3NC96_GEOTH</name>
<dbReference type="AlphaFoldDB" id="A0A2Z3NC96"/>
<evidence type="ECO:0000313" key="8">
    <source>
        <dbReference type="Proteomes" id="UP000246996"/>
    </source>
</evidence>
<keyword evidence="2" id="KW-1003">Cell membrane</keyword>
<evidence type="ECO:0000256" key="1">
    <source>
        <dbReference type="ARBA" id="ARBA00004651"/>
    </source>
</evidence>
<evidence type="ECO:0000256" key="6">
    <source>
        <dbReference type="RuleBase" id="RU363042"/>
    </source>
</evidence>
<feature type="transmembrane region" description="Helical" evidence="6">
    <location>
        <begin position="149"/>
        <end position="167"/>
    </location>
</feature>
<keyword evidence="4 6" id="KW-1133">Transmembrane helix</keyword>
<dbReference type="EC" id="2.3.2.3" evidence="6"/>
<accession>A0A2Z3NC96</accession>
<evidence type="ECO:0000256" key="2">
    <source>
        <dbReference type="ARBA" id="ARBA00022475"/>
    </source>
</evidence>
<dbReference type="PANTHER" id="PTHR39087">
    <property type="entry name" value="UPF0104 MEMBRANE PROTEIN MJ1595"/>
    <property type="match status" value="1"/>
</dbReference>